<dbReference type="Gene3D" id="1.10.8.870">
    <property type="entry name" value="Alpha-glycerophosphate oxidase, cap domain"/>
    <property type="match status" value="1"/>
</dbReference>
<proteinExistence type="inferred from homology"/>
<feature type="domain" description="EF-hand" evidence="16">
    <location>
        <begin position="708"/>
        <end position="743"/>
    </location>
</feature>
<dbReference type="InterPro" id="IPR036188">
    <property type="entry name" value="FAD/NAD-bd_sf"/>
</dbReference>
<dbReference type="SUPFAM" id="SSF51905">
    <property type="entry name" value="FAD/NAD(P)-binding domain"/>
    <property type="match status" value="1"/>
</dbReference>
<comment type="caution">
    <text evidence="17">The sequence shown here is derived from an EMBL/GenBank/DDBJ whole genome shotgun (WGS) entry which is preliminary data.</text>
</comment>
<dbReference type="Gene3D" id="3.50.50.60">
    <property type="entry name" value="FAD/NAD(P)-binding domain"/>
    <property type="match status" value="1"/>
</dbReference>
<comment type="subcellular location">
    <subcellularLocation>
        <location evidence="2">Mitochondrion</location>
    </subcellularLocation>
</comment>
<keyword evidence="15" id="KW-0472">Membrane</keyword>
<comment type="pathway">
    <text evidence="3">Polyol metabolism; glycerol degradation.</text>
</comment>
<dbReference type="EC" id="1.1.5.3" evidence="5 14"/>
<evidence type="ECO:0000256" key="8">
    <source>
        <dbReference type="ARBA" id="ARBA00022737"/>
    </source>
</evidence>
<dbReference type="InterPro" id="IPR002048">
    <property type="entry name" value="EF_hand_dom"/>
</dbReference>
<dbReference type="GO" id="GO:0005739">
    <property type="term" value="C:mitochondrion"/>
    <property type="evidence" value="ECO:0007669"/>
    <property type="project" value="UniProtKB-SubCell"/>
</dbReference>
<protein>
    <recommendedName>
        <fullName evidence="5 14">Glycerol-3-phosphate dehydrogenase</fullName>
        <ecNumber evidence="5 14">1.1.5.3</ecNumber>
    </recommendedName>
</protein>
<dbReference type="Pfam" id="PF16901">
    <property type="entry name" value="DAO_C"/>
    <property type="match status" value="1"/>
</dbReference>
<dbReference type="GO" id="GO:0004368">
    <property type="term" value="F:glycerol-3-phosphate dehydrogenase (quinone) activity"/>
    <property type="evidence" value="ECO:0007669"/>
    <property type="project" value="UniProtKB-EC"/>
</dbReference>
<keyword evidence="8" id="KW-0677">Repeat</keyword>
<evidence type="ECO:0000313" key="17">
    <source>
        <dbReference type="EMBL" id="KAK7507663.1"/>
    </source>
</evidence>
<dbReference type="InterPro" id="IPR000447">
    <property type="entry name" value="G3P_DH_FAD-dep"/>
</dbReference>
<dbReference type="AlphaFoldDB" id="A0ABD0M8T7"/>
<dbReference type="GO" id="GO:0006072">
    <property type="term" value="P:glycerol-3-phosphate metabolic process"/>
    <property type="evidence" value="ECO:0007669"/>
    <property type="project" value="UniProtKB-UniRule"/>
</dbReference>
<dbReference type="GO" id="GO:0046872">
    <property type="term" value="F:metal ion binding"/>
    <property type="evidence" value="ECO:0007669"/>
    <property type="project" value="UniProtKB-KW"/>
</dbReference>
<dbReference type="PANTHER" id="PTHR11985:SF15">
    <property type="entry name" value="GLYCEROL-3-PHOSPHATE DEHYDROGENASE, MITOCHONDRIAL"/>
    <property type="match status" value="1"/>
</dbReference>
<keyword evidence="10" id="KW-0106">Calcium</keyword>
<keyword evidence="9" id="KW-0274">FAD</keyword>
<dbReference type="PRINTS" id="PR01001">
    <property type="entry name" value="FADG3PDH"/>
</dbReference>
<dbReference type="SUPFAM" id="SSF54373">
    <property type="entry name" value="FAD-linked reductases, C-terminal domain"/>
    <property type="match status" value="1"/>
</dbReference>
<evidence type="ECO:0000256" key="6">
    <source>
        <dbReference type="ARBA" id="ARBA00022630"/>
    </source>
</evidence>
<dbReference type="PANTHER" id="PTHR11985">
    <property type="entry name" value="GLYCEROL-3-PHOSPHATE DEHYDROGENASE"/>
    <property type="match status" value="1"/>
</dbReference>
<evidence type="ECO:0000259" key="16">
    <source>
        <dbReference type="PROSITE" id="PS50222"/>
    </source>
</evidence>
<evidence type="ECO:0000256" key="1">
    <source>
        <dbReference type="ARBA" id="ARBA00001974"/>
    </source>
</evidence>
<dbReference type="InterPro" id="IPR038299">
    <property type="entry name" value="DAO_C_sf"/>
</dbReference>
<evidence type="ECO:0000256" key="11">
    <source>
        <dbReference type="ARBA" id="ARBA00022946"/>
    </source>
</evidence>
<feature type="transmembrane region" description="Helical" evidence="15">
    <location>
        <begin position="98"/>
        <end position="116"/>
    </location>
</feature>
<comment type="similarity">
    <text evidence="4 14">Belongs to the FAD-dependent glycerol-3-phosphate dehydrogenase family.</text>
</comment>
<evidence type="ECO:0000256" key="15">
    <source>
        <dbReference type="SAM" id="Phobius"/>
    </source>
</evidence>
<evidence type="ECO:0000256" key="9">
    <source>
        <dbReference type="ARBA" id="ARBA00022827"/>
    </source>
</evidence>
<keyword evidence="12 14" id="KW-0560">Oxidoreductase</keyword>
<comment type="catalytic activity">
    <reaction evidence="14">
        <text>a quinone + sn-glycerol 3-phosphate = dihydroxyacetone phosphate + a quinol</text>
        <dbReference type="Rhea" id="RHEA:18977"/>
        <dbReference type="ChEBI" id="CHEBI:24646"/>
        <dbReference type="ChEBI" id="CHEBI:57597"/>
        <dbReference type="ChEBI" id="CHEBI:57642"/>
        <dbReference type="ChEBI" id="CHEBI:132124"/>
        <dbReference type="EC" id="1.1.5.3"/>
    </reaction>
</comment>
<evidence type="ECO:0000256" key="14">
    <source>
        <dbReference type="RuleBase" id="RU361217"/>
    </source>
</evidence>
<gene>
    <name evidence="17" type="ORF">BaRGS_00001598</name>
</gene>
<evidence type="ECO:0000256" key="10">
    <source>
        <dbReference type="ARBA" id="ARBA00022837"/>
    </source>
</evidence>
<evidence type="ECO:0000256" key="7">
    <source>
        <dbReference type="ARBA" id="ARBA00022723"/>
    </source>
</evidence>
<dbReference type="Pfam" id="PF13499">
    <property type="entry name" value="EF-hand_7"/>
    <property type="match status" value="1"/>
</dbReference>
<keyword evidence="15" id="KW-1133">Transmembrane helix</keyword>
<keyword evidence="6 14" id="KW-0285">Flavoprotein</keyword>
<dbReference type="Gene3D" id="1.10.238.10">
    <property type="entry name" value="EF-hand"/>
    <property type="match status" value="1"/>
</dbReference>
<dbReference type="SUPFAM" id="SSF47473">
    <property type="entry name" value="EF-hand"/>
    <property type="match status" value="1"/>
</dbReference>
<name>A0ABD0M8T7_9CAEN</name>
<organism evidence="17 18">
    <name type="scientific">Batillaria attramentaria</name>
    <dbReference type="NCBI Taxonomy" id="370345"/>
    <lineage>
        <taxon>Eukaryota</taxon>
        <taxon>Metazoa</taxon>
        <taxon>Spiralia</taxon>
        <taxon>Lophotrochozoa</taxon>
        <taxon>Mollusca</taxon>
        <taxon>Gastropoda</taxon>
        <taxon>Caenogastropoda</taxon>
        <taxon>Sorbeoconcha</taxon>
        <taxon>Cerithioidea</taxon>
        <taxon>Batillariidae</taxon>
        <taxon>Batillaria</taxon>
    </lineage>
</organism>
<evidence type="ECO:0000256" key="12">
    <source>
        <dbReference type="ARBA" id="ARBA00023002"/>
    </source>
</evidence>
<accession>A0ABD0M8T7</accession>
<dbReference type="Proteomes" id="UP001519460">
    <property type="component" value="Unassembled WGS sequence"/>
</dbReference>
<keyword evidence="11" id="KW-0809">Transit peptide</keyword>
<keyword evidence="18" id="KW-1185">Reference proteome</keyword>
<dbReference type="InterPro" id="IPR006076">
    <property type="entry name" value="FAD-dep_OxRdtase"/>
</dbReference>
<dbReference type="Gene3D" id="3.30.9.10">
    <property type="entry name" value="D-Amino Acid Oxidase, subunit A, domain 2"/>
    <property type="match status" value="1"/>
</dbReference>
<evidence type="ECO:0000313" key="18">
    <source>
        <dbReference type="Proteomes" id="UP001519460"/>
    </source>
</evidence>
<evidence type="ECO:0000256" key="13">
    <source>
        <dbReference type="ARBA" id="ARBA00023128"/>
    </source>
</evidence>
<evidence type="ECO:0000256" key="2">
    <source>
        <dbReference type="ARBA" id="ARBA00004173"/>
    </source>
</evidence>
<dbReference type="PROSITE" id="PS00977">
    <property type="entry name" value="FAD_G3PDH_1"/>
    <property type="match status" value="1"/>
</dbReference>
<reference evidence="17 18" key="1">
    <citation type="journal article" date="2023" name="Sci. Data">
        <title>Genome assembly of the Korean intertidal mud-creeper Batillaria attramentaria.</title>
        <authorList>
            <person name="Patra A.K."/>
            <person name="Ho P.T."/>
            <person name="Jun S."/>
            <person name="Lee S.J."/>
            <person name="Kim Y."/>
            <person name="Won Y.J."/>
        </authorList>
    </citation>
    <scope>NUCLEOTIDE SEQUENCE [LARGE SCALE GENOMIC DNA]</scope>
    <source>
        <strain evidence="17">Wonlab-2016</strain>
    </source>
</reference>
<dbReference type="FunFam" id="3.30.9.10:FF:000001">
    <property type="entry name" value="Glycerol-3-phosphate dehydrogenase"/>
    <property type="match status" value="1"/>
</dbReference>
<evidence type="ECO:0000256" key="3">
    <source>
        <dbReference type="ARBA" id="ARBA00004745"/>
    </source>
</evidence>
<evidence type="ECO:0000256" key="4">
    <source>
        <dbReference type="ARBA" id="ARBA00007330"/>
    </source>
</evidence>
<keyword evidence="13" id="KW-0496">Mitochondrion</keyword>
<dbReference type="PROSITE" id="PS50222">
    <property type="entry name" value="EF_HAND_2"/>
    <property type="match status" value="1"/>
</dbReference>
<evidence type="ECO:0000256" key="5">
    <source>
        <dbReference type="ARBA" id="ARBA00013029"/>
    </source>
</evidence>
<dbReference type="InterPro" id="IPR031656">
    <property type="entry name" value="DAO_C"/>
</dbReference>
<dbReference type="Pfam" id="PF01266">
    <property type="entry name" value="DAO"/>
    <property type="match status" value="1"/>
</dbReference>
<keyword evidence="15" id="KW-0812">Transmembrane</keyword>
<comment type="cofactor">
    <cofactor evidence="1 14">
        <name>FAD</name>
        <dbReference type="ChEBI" id="CHEBI:57692"/>
    </cofactor>
</comment>
<sequence>MALKVARKFVRLTAETSGVTQHCLDTHDTSDHRHITARMTPAHVLFTQLVFKYKNMPWVADEAFLPATLSLSVCAASIWYQFSVHQCCRIRFRTIKRLVYVGTVVGGTAFVAGTLLPELASRAKETCLMAFEDQRRMMYNPLPTRQEILTSLEEEEFDILVIGGGATGCGVALDAVTRGLKTGLVEKFDFASGTSSRSTKLIHGGVRYLQKAVFGLDIEQYRMVKEALTERANLIDIAPHLATPFPIMLPVYKWWQLPYFWAGIKMYDVVAGRQVLKPSYLLSKSKALELFPMLKKDRLVGALVYYDGQHDDARMNVALAITAVRYGAAVSNYVEVIGLNKTEDADGTERVCGARVKDTLTGKEWNVKAKCVINATGPYTDRVRTMAKHDTMQICQPSSGVHIVLPDYYSPESMGLLDPSTSDGRVIFFLPWQNVTLAGTTDSPCQVTDYPQPTETEIQFILKEIRNYLSPDVEVRRGDVQSAWSGIRPLVCDPEKVDTQSIARNHVIEVSSNKLITIAGGKWTTYRHMAEETVDRAIVTCELEAKTPCKTKGLLLDGAHGWSPTLFIRLVQDFGLENQVAQHLAATYGDKAIKVAKLSNLTGKRWPVVGKRLHEEYPYIEGEVKYAVREYACRAIDIVARRTRLAFCNVYAAKEALPEICNIMARELGWSEERKKEEYRRAETFLRREMGLDTRNITEEVKLAFTKEELNQYVKRFKSLDYANKGFITANDLRSYFKKVGEKVSEDQLHDILSEVDLSRNAQVELGEFLLLMSALKTGDVTNSRLAKAAQLSLESESARKKAIPVERSGGGV</sequence>
<dbReference type="CDD" id="cd00051">
    <property type="entry name" value="EFh"/>
    <property type="match status" value="1"/>
</dbReference>
<dbReference type="EMBL" id="JACVVK020000004">
    <property type="protein sequence ID" value="KAK7507663.1"/>
    <property type="molecule type" value="Genomic_DNA"/>
</dbReference>
<dbReference type="InterPro" id="IPR011992">
    <property type="entry name" value="EF-hand-dom_pair"/>
</dbReference>
<dbReference type="FunFam" id="1.10.8.870:FF:000001">
    <property type="entry name" value="Glycerol-3-phosphate dehydrogenase"/>
    <property type="match status" value="1"/>
</dbReference>
<keyword evidence="7" id="KW-0479">Metal-binding</keyword>
<dbReference type="PROSITE" id="PS00978">
    <property type="entry name" value="FAD_G3PDH_2"/>
    <property type="match status" value="1"/>
</dbReference>